<dbReference type="SUPFAM" id="SSF101898">
    <property type="entry name" value="NHL repeat"/>
    <property type="match status" value="1"/>
</dbReference>
<dbReference type="GO" id="GO:0006508">
    <property type="term" value="P:proteolysis"/>
    <property type="evidence" value="ECO:0007669"/>
    <property type="project" value="InterPro"/>
</dbReference>
<evidence type="ECO:0000313" key="5">
    <source>
        <dbReference type="Proteomes" id="UP000663860"/>
    </source>
</evidence>
<dbReference type="PANTHER" id="PTHR22576:SF37">
    <property type="entry name" value="MUCOSA-ASSOCIATED LYMPHOID TISSUE LYMPHOMA TRANSLOCATION PROTEIN 1"/>
    <property type="match status" value="1"/>
</dbReference>
<dbReference type="InterPro" id="IPR001258">
    <property type="entry name" value="NHL_repeat"/>
</dbReference>
<dbReference type="EMBL" id="CAJNOE010002125">
    <property type="protein sequence ID" value="CAF1469003.1"/>
    <property type="molecule type" value="Genomic_DNA"/>
</dbReference>
<dbReference type="InterPro" id="IPR001309">
    <property type="entry name" value="Pept_C14_p20"/>
</dbReference>
<evidence type="ECO:0000256" key="2">
    <source>
        <dbReference type="PROSITE-ProRule" id="PRU00504"/>
    </source>
</evidence>
<dbReference type="SUPFAM" id="SSF52129">
    <property type="entry name" value="Caspase-like"/>
    <property type="match status" value="1"/>
</dbReference>
<accession>A0A815QVT7</accession>
<keyword evidence="1" id="KW-0677">Repeat</keyword>
<dbReference type="InterPro" id="IPR011600">
    <property type="entry name" value="Pept_C14_caspase"/>
</dbReference>
<dbReference type="SUPFAM" id="SSF75011">
    <property type="entry name" value="3-carboxy-cis,cis-mucoante lactonizing enzyme"/>
    <property type="match status" value="1"/>
</dbReference>
<dbReference type="GO" id="GO:0004197">
    <property type="term" value="F:cysteine-type endopeptidase activity"/>
    <property type="evidence" value="ECO:0007669"/>
    <property type="project" value="InterPro"/>
</dbReference>
<name>A0A815QVT7_9BILA</name>
<proteinExistence type="predicted"/>
<dbReference type="PROSITE" id="PS51125">
    <property type="entry name" value="NHL"/>
    <property type="match status" value="3"/>
</dbReference>
<sequence>CSSSHSSVHSKRALLIGNNKYKKNSELQYCTNDAKDLADKLSKIDFEITVGTNLTYEQMDTMIETFNDEINEGDLVLFFFAGHGCQRSKLNYLIPIDDDQTTTNTDHKYPAINAQVTLENIMNRRPSAAIFLLDCCRDSFVSGSSNSNGLSSMRALADSFIGFACDANKVVLDISTDDRNGLFTSHLLQHIDQPNLTIDEIMNDVCDSVMRETNDDQCPFRVSSLRRKVYLNQQCTTGQSLLCNHININTKWKQHGITIVGGNEEGEQLNQLSWPVGIYVDDDDQTIYIADYGNHRIVEWKYGASSGQVVAGGNGAGSRSDQLCGPTGQPLLCNHININTKWKQHGITIVGGNEEGEQLNQLSWPVGIYVDDDDQTIYIADYGNHRIVEWKYGASSGQVVAGGNGAGSRSDQLCGPTGVIVDKKNDALIICDQENRRVVRWPRRDGIHGKTIISDIDCWGLTMDNNEDLYVSDTKKNEVRRWKEGETEGTIVAGGNEQGNQLDQLNWPTCIFVDKDQSVYVSDRGNYRVMKWMKDAEEGIVVAGGNDEGNSLTQLSCPDGIIVDDLGNVYVADWTNDRIMRWCEGSSEGTIVAGGNGEGERPNQFWHPTGLSLDVQGSLYVVDDWNHRIQKFDIDFN</sequence>
<feature type="repeat" description="NHL" evidence="2">
    <location>
        <begin position="599"/>
        <end position="635"/>
    </location>
</feature>
<feature type="repeat" description="NHL" evidence="2">
    <location>
        <begin position="361"/>
        <end position="395"/>
    </location>
</feature>
<dbReference type="Pfam" id="PF01436">
    <property type="entry name" value="NHL"/>
    <property type="match status" value="3"/>
</dbReference>
<evidence type="ECO:0000259" key="3">
    <source>
        <dbReference type="PROSITE" id="PS50208"/>
    </source>
</evidence>
<dbReference type="PROSITE" id="PS50208">
    <property type="entry name" value="CASPASE_P20"/>
    <property type="match status" value="1"/>
</dbReference>
<dbReference type="InterPro" id="IPR011042">
    <property type="entry name" value="6-blade_b-propeller_TolB-like"/>
</dbReference>
<dbReference type="InterPro" id="IPR029030">
    <property type="entry name" value="Caspase-like_dom_sf"/>
</dbReference>
<dbReference type="CDD" id="cd05819">
    <property type="entry name" value="NHL"/>
    <property type="match status" value="1"/>
</dbReference>
<evidence type="ECO:0000313" key="4">
    <source>
        <dbReference type="EMBL" id="CAF1469003.1"/>
    </source>
</evidence>
<dbReference type="AlphaFoldDB" id="A0A815QVT7"/>
<feature type="repeat" description="NHL" evidence="2">
    <location>
        <begin position="271"/>
        <end position="305"/>
    </location>
</feature>
<dbReference type="Pfam" id="PF00656">
    <property type="entry name" value="Peptidase_C14"/>
    <property type="match status" value="1"/>
</dbReference>
<evidence type="ECO:0000256" key="1">
    <source>
        <dbReference type="ARBA" id="ARBA00022737"/>
    </source>
</evidence>
<organism evidence="4 5">
    <name type="scientific">Adineta steineri</name>
    <dbReference type="NCBI Taxonomy" id="433720"/>
    <lineage>
        <taxon>Eukaryota</taxon>
        <taxon>Metazoa</taxon>
        <taxon>Spiralia</taxon>
        <taxon>Gnathifera</taxon>
        <taxon>Rotifera</taxon>
        <taxon>Eurotatoria</taxon>
        <taxon>Bdelloidea</taxon>
        <taxon>Adinetida</taxon>
        <taxon>Adinetidae</taxon>
        <taxon>Adineta</taxon>
    </lineage>
</organism>
<comment type="caution">
    <text evidence="4">The sequence shown here is derived from an EMBL/GenBank/DDBJ whole genome shotgun (WGS) entry which is preliminary data.</text>
</comment>
<dbReference type="Gene3D" id="2.120.10.30">
    <property type="entry name" value="TolB, C-terminal domain"/>
    <property type="match status" value="3"/>
</dbReference>
<dbReference type="Proteomes" id="UP000663860">
    <property type="component" value="Unassembled WGS sequence"/>
</dbReference>
<dbReference type="PANTHER" id="PTHR22576">
    <property type="entry name" value="MUCOSA ASSOCIATED LYMPHOID TISSUE LYMPHOMA TRANSLOCATION PROTEIN 1/PARACASPASE"/>
    <property type="match status" value="1"/>
</dbReference>
<feature type="non-terminal residue" evidence="4">
    <location>
        <position position="637"/>
    </location>
</feature>
<gene>
    <name evidence="4" type="ORF">IZO911_LOCUS43353</name>
</gene>
<reference evidence="4" key="1">
    <citation type="submission" date="2021-02" db="EMBL/GenBank/DDBJ databases">
        <authorList>
            <person name="Nowell W R."/>
        </authorList>
    </citation>
    <scope>NUCLEOTIDE SEQUENCE</scope>
</reference>
<protein>
    <recommendedName>
        <fullName evidence="3">Caspase family p20 domain-containing protein</fullName>
    </recommendedName>
</protein>
<feature type="domain" description="Caspase family p20" evidence="3">
    <location>
        <begin position="9"/>
        <end position="140"/>
    </location>
</feature>
<dbReference type="Gene3D" id="3.40.50.1460">
    <property type="match status" value="1"/>
</dbReference>
<dbReference type="InterPro" id="IPR052039">
    <property type="entry name" value="Caspase-related_regulators"/>
</dbReference>